<comment type="caution">
    <text evidence="4">The sequence shown here is derived from an EMBL/GenBank/DDBJ whole genome shotgun (WGS) entry which is preliminary data.</text>
</comment>
<dbReference type="OrthoDB" id="58529at2759"/>
<gene>
    <name evidence="4" type="primary">Acey_s0213.g2278</name>
    <name evidence="4" type="ORF">Y032_0213g2278</name>
</gene>
<reference evidence="5" key="1">
    <citation type="journal article" date="2015" name="Nat. Genet.">
        <title>The genome and transcriptome of the zoonotic hookworm Ancylostoma ceylanicum identify infection-specific gene families.</title>
        <authorList>
            <person name="Schwarz E.M."/>
            <person name="Hu Y."/>
            <person name="Antoshechkin I."/>
            <person name="Miller M.M."/>
            <person name="Sternberg P.W."/>
            <person name="Aroian R.V."/>
        </authorList>
    </citation>
    <scope>NUCLEOTIDE SEQUENCE</scope>
    <source>
        <strain evidence="5">HY135</strain>
    </source>
</reference>
<evidence type="ECO:0000313" key="4">
    <source>
        <dbReference type="EMBL" id="EYB90830.1"/>
    </source>
</evidence>
<dbReference type="Pfam" id="PF01549">
    <property type="entry name" value="ShK"/>
    <property type="match status" value="1"/>
</dbReference>
<evidence type="ECO:0000259" key="3">
    <source>
        <dbReference type="PROSITE" id="PS51670"/>
    </source>
</evidence>
<name>A0A016SJK5_9BILA</name>
<evidence type="ECO:0000256" key="1">
    <source>
        <dbReference type="PROSITE-ProRule" id="PRU01005"/>
    </source>
</evidence>
<dbReference type="Gene3D" id="1.10.10.1940">
    <property type="match status" value="1"/>
</dbReference>
<dbReference type="AlphaFoldDB" id="A0A016SJK5"/>
<protein>
    <recommendedName>
        <fullName evidence="3">ShKT domain-containing protein</fullName>
    </recommendedName>
</protein>
<comment type="caution">
    <text evidence="1">Lacks conserved residue(s) required for the propagation of feature annotation.</text>
</comment>
<feature type="signal peptide" evidence="2">
    <location>
        <begin position="1"/>
        <end position="19"/>
    </location>
</feature>
<dbReference type="InterPro" id="IPR003582">
    <property type="entry name" value="ShKT_dom"/>
</dbReference>
<dbReference type="PROSITE" id="PS51670">
    <property type="entry name" value="SHKT"/>
    <property type="match status" value="1"/>
</dbReference>
<keyword evidence="2" id="KW-0732">Signal</keyword>
<keyword evidence="5" id="KW-1185">Reference proteome</keyword>
<evidence type="ECO:0000313" key="5">
    <source>
        <dbReference type="Proteomes" id="UP000024635"/>
    </source>
</evidence>
<accession>A0A016SJK5</accession>
<feature type="domain" description="ShKT" evidence="3">
    <location>
        <begin position="27"/>
        <end position="62"/>
    </location>
</feature>
<dbReference type="EMBL" id="JARK01001549">
    <property type="protein sequence ID" value="EYB90830.1"/>
    <property type="molecule type" value="Genomic_DNA"/>
</dbReference>
<dbReference type="Proteomes" id="UP000024635">
    <property type="component" value="Unassembled WGS sequence"/>
</dbReference>
<proteinExistence type="predicted"/>
<organism evidence="4 5">
    <name type="scientific">Ancylostoma ceylanicum</name>
    <dbReference type="NCBI Taxonomy" id="53326"/>
    <lineage>
        <taxon>Eukaryota</taxon>
        <taxon>Metazoa</taxon>
        <taxon>Ecdysozoa</taxon>
        <taxon>Nematoda</taxon>
        <taxon>Chromadorea</taxon>
        <taxon>Rhabditida</taxon>
        <taxon>Rhabditina</taxon>
        <taxon>Rhabditomorpha</taxon>
        <taxon>Strongyloidea</taxon>
        <taxon>Ancylostomatidae</taxon>
        <taxon>Ancylostomatinae</taxon>
        <taxon>Ancylostoma</taxon>
    </lineage>
</organism>
<dbReference type="SMART" id="SM00254">
    <property type="entry name" value="ShKT"/>
    <property type="match status" value="1"/>
</dbReference>
<sequence>MRTILIFLASVTVEILGQAIPDIVEECRDLDSNCRDWVAASARSCEATDYIMRSCKKSCGFCGPPEKKLFVFHGEVRCARRNNTETRKLV</sequence>
<evidence type="ECO:0000256" key="2">
    <source>
        <dbReference type="SAM" id="SignalP"/>
    </source>
</evidence>
<feature type="chain" id="PRO_5001486841" description="ShKT domain-containing protein" evidence="2">
    <location>
        <begin position="20"/>
        <end position="90"/>
    </location>
</feature>